<dbReference type="InterPro" id="IPR010664">
    <property type="entry name" value="LipoPS_assembly_LptC-rel"/>
</dbReference>
<dbReference type="GO" id="GO:0005886">
    <property type="term" value="C:plasma membrane"/>
    <property type="evidence" value="ECO:0007669"/>
    <property type="project" value="InterPro"/>
</dbReference>
<proteinExistence type="predicted"/>
<dbReference type="Proteomes" id="UP000184509">
    <property type="component" value="Unassembled WGS sequence"/>
</dbReference>
<dbReference type="AlphaFoldDB" id="A0A1M5ALA7"/>
<protein>
    <submittedName>
        <fullName evidence="2">LPS export ABC transporter protein LptC</fullName>
    </submittedName>
</protein>
<dbReference type="GO" id="GO:0015221">
    <property type="term" value="F:lipopolysaccharide transmembrane transporter activity"/>
    <property type="evidence" value="ECO:0007669"/>
    <property type="project" value="InterPro"/>
</dbReference>
<evidence type="ECO:0000313" key="2">
    <source>
        <dbReference type="EMBL" id="SHF30946.1"/>
    </source>
</evidence>
<dbReference type="STRING" id="1297750.SAMN05444405_10727"/>
<accession>A0A1M5ALA7</accession>
<dbReference type="EMBL" id="FQTV01000007">
    <property type="protein sequence ID" value="SHF30946.1"/>
    <property type="molecule type" value="Genomic_DNA"/>
</dbReference>
<sequence length="213" mass="24880">MNLQDFMLKIYRKNYFIIRTSITIVCCTIATILLFSSCTEKKRPLAAAITNRDSLPLMKSLDVTTLISDSGITRYRIKTKEWLIYDKKNPPYWSFEKGLLLEKFDSTYHVDASIKADTAYYYSDKKLWELKGHVVIKNVQGDKFNTEQLFWDQNLEKVYSSKFIRIQKSDRIITGHGFESNQQMTIYTIHKTSGSIPIEDKKVTRPDTIIVKH</sequence>
<keyword evidence="1" id="KW-1133">Transmembrane helix</keyword>
<keyword evidence="3" id="KW-1185">Reference proteome</keyword>
<reference evidence="2 3" key="1">
    <citation type="submission" date="2016-11" db="EMBL/GenBank/DDBJ databases">
        <authorList>
            <person name="Jaros S."/>
            <person name="Januszkiewicz K."/>
            <person name="Wedrychowicz H."/>
        </authorList>
    </citation>
    <scope>NUCLEOTIDE SEQUENCE [LARGE SCALE GENOMIC DNA]</scope>
    <source>
        <strain evidence="2 3">DSM 26991</strain>
    </source>
</reference>
<keyword evidence="1" id="KW-0472">Membrane</keyword>
<keyword evidence="1" id="KW-0812">Transmembrane</keyword>
<dbReference type="Pfam" id="PF06835">
    <property type="entry name" value="LptC"/>
    <property type="match status" value="1"/>
</dbReference>
<dbReference type="Gene3D" id="2.60.450.10">
    <property type="entry name" value="Lipopolysaccharide (LPS) transport protein A like domain"/>
    <property type="match status" value="1"/>
</dbReference>
<feature type="transmembrane region" description="Helical" evidence="1">
    <location>
        <begin position="16"/>
        <end position="35"/>
    </location>
</feature>
<dbReference type="OrthoDB" id="9812080at2"/>
<evidence type="ECO:0000256" key="1">
    <source>
        <dbReference type="SAM" id="Phobius"/>
    </source>
</evidence>
<organism evidence="2 3">
    <name type="scientific">Bacteroides luti</name>
    <dbReference type="NCBI Taxonomy" id="1297750"/>
    <lineage>
        <taxon>Bacteria</taxon>
        <taxon>Pseudomonadati</taxon>
        <taxon>Bacteroidota</taxon>
        <taxon>Bacteroidia</taxon>
        <taxon>Bacteroidales</taxon>
        <taxon>Bacteroidaceae</taxon>
        <taxon>Bacteroides</taxon>
    </lineage>
</organism>
<dbReference type="NCBIfam" id="TIGR04409">
    <property type="entry name" value="LptC_YrbK"/>
    <property type="match status" value="1"/>
</dbReference>
<evidence type="ECO:0000313" key="3">
    <source>
        <dbReference type="Proteomes" id="UP000184509"/>
    </source>
</evidence>
<name>A0A1M5ALA7_9BACE</name>
<dbReference type="InterPro" id="IPR026265">
    <property type="entry name" value="LptC"/>
</dbReference>
<gene>
    <name evidence="2" type="ORF">SAMN05444405_10727</name>
</gene>